<dbReference type="Gene3D" id="2.40.33.20">
    <property type="entry name" value="PK beta-barrel domain-like"/>
    <property type="match status" value="1"/>
</dbReference>
<dbReference type="GO" id="GO:0030151">
    <property type="term" value="F:molybdenum ion binding"/>
    <property type="evidence" value="ECO:0007669"/>
    <property type="project" value="InterPro"/>
</dbReference>
<dbReference type="InterPro" id="IPR011037">
    <property type="entry name" value="Pyrv_Knase-like_insert_dom_sf"/>
</dbReference>
<dbReference type="InterPro" id="IPR052716">
    <property type="entry name" value="MOSC_domain"/>
</dbReference>
<dbReference type="GO" id="GO:0003824">
    <property type="term" value="F:catalytic activity"/>
    <property type="evidence" value="ECO:0007669"/>
    <property type="project" value="InterPro"/>
</dbReference>
<comment type="caution">
    <text evidence="2">The sequence shown here is derived from an EMBL/GenBank/DDBJ whole genome shotgun (WGS) entry which is preliminary data.</text>
</comment>
<evidence type="ECO:0000313" key="2">
    <source>
        <dbReference type="EMBL" id="NMM43774.1"/>
    </source>
</evidence>
<proteinExistence type="predicted"/>
<accession>A0A7Y0DY52</accession>
<dbReference type="PANTHER" id="PTHR36930">
    <property type="entry name" value="METAL-SULFUR CLUSTER BIOSYNTHESIS PROTEINS YUAD-RELATED"/>
    <property type="match status" value="1"/>
</dbReference>
<reference evidence="2 3" key="1">
    <citation type="submission" date="2020-04" db="EMBL/GenBank/DDBJ databases">
        <title>Rhodospirillaceae bacterium KN72 isolated from deep sea.</title>
        <authorList>
            <person name="Zhang D.-C."/>
        </authorList>
    </citation>
    <scope>NUCLEOTIDE SEQUENCE [LARGE SCALE GENOMIC DNA]</scope>
    <source>
        <strain evidence="2 3">KN72</strain>
    </source>
</reference>
<evidence type="ECO:0000313" key="3">
    <source>
        <dbReference type="Proteomes" id="UP000539372"/>
    </source>
</evidence>
<name>A0A7Y0DY52_9PROT</name>
<dbReference type="PANTHER" id="PTHR36930:SF1">
    <property type="entry name" value="MOSC DOMAIN-CONTAINING PROTEIN"/>
    <property type="match status" value="1"/>
</dbReference>
<dbReference type="PROSITE" id="PS51340">
    <property type="entry name" value="MOSC"/>
    <property type="match status" value="1"/>
</dbReference>
<dbReference type="EMBL" id="JABBNT010000001">
    <property type="protein sequence ID" value="NMM43774.1"/>
    <property type="molecule type" value="Genomic_DNA"/>
</dbReference>
<organism evidence="2 3">
    <name type="scientific">Pacificispira spongiicola</name>
    <dbReference type="NCBI Taxonomy" id="2729598"/>
    <lineage>
        <taxon>Bacteria</taxon>
        <taxon>Pseudomonadati</taxon>
        <taxon>Pseudomonadota</taxon>
        <taxon>Alphaproteobacteria</taxon>
        <taxon>Rhodospirillales</taxon>
        <taxon>Rhodospirillaceae</taxon>
        <taxon>Pacificispira</taxon>
    </lineage>
</organism>
<evidence type="ECO:0000259" key="1">
    <source>
        <dbReference type="PROSITE" id="PS51340"/>
    </source>
</evidence>
<dbReference type="SUPFAM" id="SSF50800">
    <property type="entry name" value="PK beta-barrel domain-like"/>
    <property type="match status" value="1"/>
</dbReference>
<dbReference type="AlphaFoldDB" id="A0A7Y0DY52"/>
<protein>
    <submittedName>
        <fullName evidence="2">MOSC domain-containing protein</fullName>
    </submittedName>
</protein>
<keyword evidence="3" id="KW-1185">Reference proteome</keyword>
<sequence>MTTIATINRYPVKGMGPDPLDSADLTAGQGIPFDRHWAIVHAASAVDPAAPVWAKKSNFLCLARDEKLAQLSIAFDEETKTLTIFRKGKQISKGRLDDHVGQSILQSFLSSFMPSGPRGTPRITEAPEGVAFTDTQTAHLSLINLASVKDIERVTREPVDPLRFRGNLYLDGLDAWKEFDWVGKHVRIGAVELEIFEKIDRCAATNVNPDTGEIDMNIPLALRRGFGHIDCGVAAHVVKGGTIKLGDTVELA</sequence>
<dbReference type="Proteomes" id="UP000539372">
    <property type="component" value="Unassembled WGS sequence"/>
</dbReference>
<gene>
    <name evidence="2" type="ORF">HH303_04755</name>
</gene>
<dbReference type="Pfam" id="PF03473">
    <property type="entry name" value="MOSC"/>
    <property type="match status" value="1"/>
</dbReference>
<dbReference type="Pfam" id="PF03476">
    <property type="entry name" value="MOSC_N"/>
    <property type="match status" value="1"/>
</dbReference>
<dbReference type="InterPro" id="IPR005303">
    <property type="entry name" value="MOCOS_middle"/>
</dbReference>
<dbReference type="InterPro" id="IPR005302">
    <property type="entry name" value="MoCF_Sase_C"/>
</dbReference>
<dbReference type="GO" id="GO:0030170">
    <property type="term" value="F:pyridoxal phosphate binding"/>
    <property type="evidence" value="ECO:0007669"/>
    <property type="project" value="InterPro"/>
</dbReference>
<feature type="domain" description="MOSC" evidence="1">
    <location>
        <begin position="102"/>
        <end position="252"/>
    </location>
</feature>
<dbReference type="RefSeq" id="WP_169624022.1">
    <property type="nucleotide sequence ID" value="NZ_JABBNT010000001.1"/>
</dbReference>